<dbReference type="PROSITE" id="PS50089">
    <property type="entry name" value="ZF_RING_2"/>
    <property type="match status" value="1"/>
</dbReference>
<feature type="compositionally biased region" description="Polar residues" evidence="5">
    <location>
        <begin position="121"/>
        <end position="143"/>
    </location>
</feature>
<evidence type="ECO:0000259" key="6">
    <source>
        <dbReference type="PROSITE" id="PS50089"/>
    </source>
</evidence>
<dbReference type="eggNOG" id="KOG4159">
    <property type="taxonomic scope" value="Eukaryota"/>
</dbReference>
<evidence type="ECO:0000256" key="5">
    <source>
        <dbReference type="SAM" id="MobiDB-lite"/>
    </source>
</evidence>
<dbReference type="SUPFAM" id="SSF57850">
    <property type="entry name" value="RING/U-box"/>
    <property type="match status" value="1"/>
</dbReference>
<dbReference type="InterPro" id="IPR013083">
    <property type="entry name" value="Znf_RING/FYVE/PHD"/>
</dbReference>
<keyword evidence="8" id="KW-1185">Reference proteome</keyword>
<dbReference type="STRING" id="431595.K3WC17"/>
<evidence type="ECO:0000313" key="8">
    <source>
        <dbReference type="Proteomes" id="UP000019132"/>
    </source>
</evidence>
<keyword evidence="2 4" id="KW-0863">Zinc-finger</keyword>
<reference evidence="8" key="2">
    <citation type="submission" date="2010-04" db="EMBL/GenBank/DDBJ databases">
        <authorList>
            <person name="Buell R."/>
            <person name="Hamilton J."/>
            <person name="Hostetler J."/>
        </authorList>
    </citation>
    <scope>NUCLEOTIDE SEQUENCE [LARGE SCALE GENOMIC DNA]</scope>
    <source>
        <strain evidence="8">DAOM:BR144</strain>
    </source>
</reference>
<proteinExistence type="predicted"/>
<accession>K3WC17</accession>
<dbReference type="GO" id="GO:0008270">
    <property type="term" value="F:zinc ion binding"/>
    <property type="evidence" value="ECO:0007669"/>
    <property type="project" value="UniProtKB-KW"/>
</dbReference>
<dbReference type="EnsemblProtists" id="PYU1_T002508">
    <property type="protein sequence ID" value="PYU1_T002508"/>
    <property type="gene ID" value="PYU1_G002505"/>
</dbReference>
<dbReference type="VEuPathDB" id="FungiDB:PYU1_G002505"/>
<dbReference type="Pfam" id="PF13639">
    <property type="entry name" value="zf-RING_2"/>
    <property type="match status" value="1"/>
</dbReference>
<dbReference type="SMART" id="SM00184">
    <property type="entry name" value="RING"/>
    <property type="match status" value="1"/>
</dbReference>
<dbReference type="PANTHER" id="PTHR23327">
    <property type="entry name" value="RING FINGER PROTEIN 127"/>
    <property type="match status" value="1"/>
</dbReference>
<keyword evidence="3" id="KW-0862">Zinc</keyword>
<keyword evidence="1" id="KW-0479">Metal-binding</keyword>
<dbReference type="InterPro" id="IPR017907">
    <property type="entry name" value="Znf_RING_CS"/>
</dbReference>
<dbReference type="HOGENOM" id="CLU_689813_0_0_1"/>
<evidence type="ECO:0000256" key="3">
    <source>
        <dbReference type="ARBA" id="ARBA00022833"/>
    </source>
</evidence>
<dbReference type="Proteomes" id="UP000019132">
    <property type="component" value="Unassembled WGS sequence"/>
</dbReference>
<sequence>MVTGMRPSCKDPHAAYALGMVIKMLKSHGDDDASIAKRGLASASTPSTVEAPSETSAKLGKLQSVMESARVKSEQKQVLVEMIEDAVTLQDVWAYVDAVAETRDAEGDARREWDNQEAENAESTNGFMSTSDMANSGTITKGDSTLEEQGSVRGADGASESAPVDIPMELGCAICCADLMLKPVSLSCGHSFCKYCLELWLKNCSSCPACRHPTSAPVSMNLALQEVIHTFYPKQIKALEEEDQTERFEQLRVLIRQAVEAGGNDLHEILARLPRNTVNNGGNRSGSDNNRRNRIDQSLAVSMILESDVELQERVLAAEIRERLRKERLLRESSRRRHTAAYNTTSLSAQVNPAILSMNTNHTSSTSTVRRSSNGAGGGASSGSSRNTNLLASFLGRKGS</sequence>
<evidence type="ECO:0000256" key="4">
    <source>
        <dbReference type="PROSITE-ProRule" id="PRU00175"/>
    </source>
</evidence>
<organism evidence="7 8">
    <name type="scientific">Globisporangium ultimum (strain ATCC 200006 / CBS 805.95 / DAOM BR144)</name>
    <name type="common">Pythium ultimum</name>
    <dbReference type="NCBI Taxonomy" id="431595"/>
    <lineage>
        <taxon>Eukaryota</taxon>
        <taxon>Sar</taxon>
        <taxon>Stramenopiles</taxon>
        <taxon>Oomycota</taxon>
        <taxon>Peronosporomycetes</taxon>
        <taxon>Pythiales</taxon>
        <taxon>Pythiaceae</taxon>
        <taxon>Globisporangium</taxon>
    </lineage>
</organism>
<dbReference type="Gene3D" id="3.30.40.10">
    <property type="entry name" value="Zinc/RING finger domain, C3HC4 (zinc finger)"/>
    <property type="match status" value="1"/>
</dbReference>
<reference evidence="8" key="1">
    <citation type="journal article" date="2010" name="Genome Biol.">
        <title>Genome sequence of the necrotrophic plant pathogen Pythium ultimum reveals original pathogenicity mechanisms and effector repertoire.</title>
        <authorList>
            <person name="Levesque C.A."/>
            <person name="Brouwer H."/>
            <person name="Cano L."/>
            <person name="Hamilton J.P."/>
            <person name="Holt C."/>
            <person name="Huitema E."/>
            <person name="Raffaele S."/>
            <person name="Robideau G.P."/>
            <person name="Thines M."/>
            <person name="Win J."/>
            <person name="Zerillo M.M."/>
            <person name="Beakes G.W."/>
            <person name="Boore J.L."/>
            <person name="Busam D."/>
            <person name="Dumas B."/>
            <person name="Ferriera S."/>
            <person name="Fuerstenberg S.I."/>
            <person name="Gachon C.M."/>
            <person name="Gaulin E."/>
            <person name="Govers F."/>
            <person name="Grenville-Briggs L."/>
            <person name="Horner N."/>
            <person name="Hostetler J."/>
            <person name="Jiang R.H."/>
            <person name="Johnson J."/>
            <person name="Krajaejun T."/>
            <person name="Lin H."/>
            <person name="Meijer H.J."/>
            <person name="Moore B."/>
            <person name="Morris P."/>
            <person name="Phuntmart V."/>
            <person name="Puiu D."/>
            <person name="Shetty J."/>
            <person name="Stajich J.E."/>
            <person name="Tripathy S."/>
            <person name="Wawra S."/>
            <person name="van West P."/>
            <person name="Whitty B.R."/>
            <person name="Coutinho P.M."/>
            <person name="Henrissat B."/>
            <person name="Martin F."/>
            <person name="Thomas P.D."/>
            <person name="Tyler B.M."/>
            <person name="De Vries R.P."/>
            <person name="Kamoun S."/>
            <person name="Yandell M."/>
            <person name="Tisserat N."/>
            <person name="Buell C.R."/>
        </authorList>
    </citation>
    <scope>NUCLEOTIDE SEQUENCE</scope>
    <source>
        <strain evidence="8">DAOM:BR144</strain>
    </source>
</reference>
<feature type="domain" description="RING-type" evidence="6">
    <location>
        <begin position="172"/>
        <end position="211"/>
    </location>
</feature>
<evidence type="ECO:0000256" key="1">
    <source>
        <dbReference type="ARBA" id="ARBA00022723"/>
    </source>
</evidence>
<protein>
    <recommendedName>
        <fullName evidence="6">RING-type domain-containing protein</fullName>
    </recommendedName>
</protein>
<feature type="region of interest" description="Disordered" evidence="5">
    <location>
        <begin position="106"/>
        <end position="160"/>
    </location>
</feature>
<evidence type="ECO:0000313" key="7">
    <source>
        <dbReference type="EnsemblProtists" id="PYU1_T002508"/>
    </source>
</evidence>
<evidence type="ECO:0000256" key="2">
    <source>
        <dbReference type="ARBA" id="ARBA00022771"/>
    </source>
</evidence>
<dbReference type="InterPro" id="IPR001841">
    <property type="entry name" value="Znf_RING"/>
</dbReference>
<name>K3WC17_GLOUD</name>
<feature type="region of interest" description="Disordered" evidence="5">
    <location>
        <begin position="359"/>
        <end position="400"/>
    </location>
</feature>
<feature type="compositionally biased region" description="Low complexity" evidence="5">
    <location>
        <begin position="359"/>
        <end position="374"/>
    </location>
</feature>
<dbReference type="PROSITE" id="PS00518">
    <property type="entry name" value="ZF_RING_1"/>
    <property type="match status" value="1"/>
</dbReference>
<dbReference type="AlphaFoldDB" id="K3WC17"/>
<reference evidence="7" key="3">
    <citation type="submission" date="2014-11" db="UniProtKB">
        <authorList>
            <consortium name="EnsemblProtists"/>
        </authorList>
    </citation>
    <scope>IDENTIFICATION</scope>
    <source>
        <strain evidence="7">DAOM BR144</strain>
    </source>
</reference>
<dbReference type="InParanoid" id="K3WC17"/>